<gene>
    <name evidence="11" type="ORF">M8014_18330</name>
</gene>
<dbReference type="SUPFAM" id="SSF49354">
    <property type="entry name" value="PapD-like"/>
    <property type="match status" value="1"/>
</dbReference>
<evidence type="ECO:0000313" key="11">
    <source>
        <dbReference type="EMBL" id="MCU6666295.1"/>
    </source>
</evidence>
<dbReference type="PROSITE" id="PS00635">
    <property type="entry name" value="PILI_CHAPERONE"/>
    <property type="match status" value="1"/>
</dbReference>
<dbReference type="GO" id="GO:0071555">
    <property type="term" value="P:cell wall organization"/>
    <property type="evidence" value="ECO:0007669"/>
    <property type="project" value="InterPro"/>
</dbReference>
<comment type="caution">
    <text evidence="11">The sequence shown here is derived from an EMBL/GenBank/DDBJ whole genome shotgun (WGS) entry which is preliminary data.</text>
</comment>
<evidence type="ECO:0000256" key="8">
    <source>
        <dbReference type="RuleBase" id="RU003918"/>
    </source>
</evidence>
<protein>
    <submittedName>
        <fullName evidence="11">Molecular chaperone</fullName>
    </submittedName>
</protein>
<evidence type="ECO:0000256" key="4">
    <source>
        <dbReference type="ARBA" id="ARBA00022729"/>
    </source>
</evidence>
<dbReference type="InterPro" id="IPR008962">
    <property type="entry name" value="PapD-like_sf"/>
</dbReference>
<keyword evidence="4" id="KW-0732">Signal</keyword>
<keyword evidence="6 8" id="KW-0143">Chaperone</keyword>
<evidence type="ECO:0000313" key="12">
    <source>
        <dbReference type="Proteomes" id="UP001063816"/>
    </source>
</evidence>
<dbReference type="AlphaFoldDB" id="A0A9J6Q145"/>
<dbReference type="GO" id="GO:0030288">
    <property type="term" value="C:outer membrane-bounded periplasmic space"/>
    <property type="evidence" value="ECO:0007669"/>
    <property type="project" value="InterPro"/>
</dbReference>
<dbReference type="PRINTS" id="PR00969">
    <property type="entry name" value="CHAPERONPILI"/>
</dbReference>
<keyword evidence="5" id="KW-0574">Periplasm</keyword>
<feature type="domain" description="Pili assembly chaperone N-terminal" evidence="9">
    <location>
        <begin position="32"/>
        <end position="153"/>
    </location>
</feature>
<organism evidence="11 12">
    <name type="scientific">Silvania hatchlandensis</name>
    <dbReference type="NCBI Taxonomy" id="2926469"/>
    <lineage>
        <taxon>Bacteria</taxon>
        <taxon>Pseudomonadati</taxon>
        <taxon>Pseudomonadota</taxon>
        <taxon>Gammaproteobacteria</taxon>
        <taxon>Enterobacterales</taxon>
        <taxon>Enterobacteriaceae</taxon>
        <taxon>Silvania</taxon>
    </lineage>
</organism>
<dbReference type="PANTHER" id="PTHR30251:SF2">
    <property type="entry name" value="FIMBRIAL CHAPERONE YADV-RELATED"/>
    <property type="match status" value="1"/>
</dbReference>
<keyword evidence="7" id="KW-0393">Immunoglobulin domain</keyword>
<dbReference type="InterPro" id="IPR036316">
    <property type="entry name" value="Pili_assmbl_chap_C_dom_sf"/>
</dbReference>
<dbReference type="PANTHER" id="PTHR30251">
    <property type="entry name" value="PILUS ASSEMBLY CHAPERONE"/>
    <property type="match status" value="1"/>
</dbReference>
<comment type="subcellular location">
    <subcellularLocation>
        <location evidence="1 8">Periplasm</location>
    </subcellularLocation>
</comment>
<dbReference type="Pfam" id="PF02753">
    <property type="entry name" value="PapD_C"/>
    <property type="match status" value="1"/>
</dbReference>
<dbReference type="Proteomes" id="UP001063816">
    <property type="component" value="Unassembled WGS sequence"/>
</dbReference>
<comment type="similarity">
    <text evidence="2 8">Belongs to the periplasmic pilus chaperone family.</text>
</comment>
<dbReference type="Gene3D" id="2.60.40.10">
    <property type="entry name" value="Immunoglobulins"/>
    <property type="match status" value="2"/>
</dbReference>
<proteinExistence type="inferred from homology"/>
<dbReference type="InterPro" id="IPR001829">
    <property type="entry name" value="Pili_assmbl_chaperone_bac"/>
</dbReference>
<evidence type="ECO:0000256" key="7">
    <source>
        <dbReference type="ARBA" id="ARBA00023319"/>
    </source>
</evidence>
<evidence type="ECO:0000256" key="2">
    <source>
        <dbReference type="ARBA" id="ARBA00007399"/>
    </source>
</evidence>
<keyword evidence="12" id="KW-1185">Reference proteome</keyword>
<dbReference type="SUPFAM" id="SSF49584">
    <property type="entry name" value="Periplasmic chaperone C-domain"/>
    <property type="match status" value="1"/>
</dbReference>
<name>A0A9J6Q145_9ENTR</name>
<evidence type="ECO:0000256" key="3">
    <source>
        <dbReference type="ARBA" id="ARBA00022558"/>
    </source>
</evidence>
<reference evidence="11" key="1">
    <citation type="submission" date="2022-05" db="EMBL/GenBank/DDBJ databases">
        <title>Description of a novel species of Leclercia; Leclercia tamurae and the Proposal for a Novel Genus Silvania gen. nov. Containing Two Novel Species Silvania hatchlandensis sp. nov. and Silvania confinis sp. nov. Isolated from the Rhizosphere of Oak.</title>
        <authorList>
            <person name="Maddock D.W."/>
            <person name="Brady C.L."/>
            <person name="Denman S."/>
            <person name="Arnold D."/>
        </authorList>
    </citation>
    <scope>NUCLEOTIDE SEQUENCE</scope>
    <source>
        <strain evidence="11">H19S6</strain>
    </source>
</reference>
<dbReference type="InterPro" id="IPR050643">
    <property type="entry name" value="Periplasmic_pilus_chap"/>
</dbReference>
<accession>A0A9J6Q145</accession>
<dbReference type="RefSeq" id="WP_271283815.1">
    <property type="nucleotide sequence ID" value="NZ_JAMGZK010000053.1"/>
</dbReference>
<dbReference type="InterPro" id="IPR013783">
    <property type="entry name" value="Ig-like_fold"/>
</dbReference>
<evidence type="ECO:0000256" key="6">
    <source>
        <dbReference type="ARBA" id="ARBA00023186"/>
    </source>
</evidence>
<evidence type="ECO:0000256" key="5">
    <source>
        <dbReference type="ARBA" id="ARBA00022764"/>
    </source>
</evidence>
<dbReference type="InterPro" id="IPR018046">
    <property type="entry name" value="Pili_assmbl_chaperone_CS"/>
</dbReference>
<dbReference type="InterPro" id="IPR016147">
    <property type="entry name" value="Pili_assmbl_chaperone_N"/>
</dbReference>
<evidence type="ECO:0000259" key="9">
    <source>
        <dbReference type="Pfam" id="PF00345"/>
    </source>
</evidence>
<dbReference type="EMBL" id="JAMGZK010000053">
    <property type="protein sequence ID" value="MCU6666295.1"/>
    <property type="molecule type" value="Genomic_DNA"/>
</dbReference>
<sequence>MQKLSLFRAFALWLITTLALLPVTDVLAKTYVNQTRLIINSLKKEGILTVINEGKAPVLIQAWTDRDNLLDRPEEIRMPFVILPPVFLLAGKSSRAIRIQALNAVDKLAWSQESLFWLNVLEVPPKASVTTTGNVMQMAFRTRIKLFFRPEAIASATLHEGVRQMKSSLVPCADATCLRLKSHSPLHITLLDVTLDKSEVIRALPNDGMISPFSTFDIPLPAGHSRGRLKSFTWIDDYGVANHFTR</sequence>
<dbReference type="Pfam" id="PF00345">
    <property type="entry name" value="PapD_N"/>
    <property type="match status" value="1"/>
</dbReference>
<evidence type="ECO:0000259" key="10">
    <source>
        <dbReference type="Pfam" id="PF02753"/>
    </source>
</evidence>
<feature type="domain" description="Pili assembly chaperone C-terminal" evidence="10">
    <location>
        <begin position="184"/>
        <end position="240"/>
    </location>
</feature>
<dbReference type="InterPro" id="IPR016148">
    <property type="entry name" value="Pili_assmbl_chaperone_C"/>
</dbReference>
<evidence type="ECO:0000256" key="1">
    <source>
        <dbReference type="ARBA" id="ARBA00004418"/>
    </source>
</evidence>
<keyword evidence="3" id="KW-1029">Fimbrium biogenesis</keyword>